<dbReference type="AlphaFoldDB" id="A0A395R1S1"/>
<keyword evidence="2" id="KW-1185">Reference proteome</keyword>
<reference evidence="1 2" key="1">
    <citation type="journal article" date="2018" name="Syst. Appl. Microbiol.">
        <title>Pseudomonas gallaeciensis sp. nov., isolated from crude-oil-contaminated intertidal sand samples after the Prestige oil spill.</title>
        <authorList>
            <person name="Mulet M."/>
            <person name="Sanchez D."/>
            <person name="Rodriguez A.C."/>
            <person name="Nogales B."/>
            <person name="Bosch R."/>
            <person name="Busquets A."/>
            <person name="Gomila M."/>
            <person name="Lalucat J."/>
            <person name="Garcia-Valdes E."/>
        </authorList>
    </citation>
    <scope>NUCLEOTIDE SEQUENCE [LARGE SCALE GENOMIC DNA]</scope>
    <source>
        <strain evidence="1 2">V113</strain>
    </source>
</reference>
<name>A0A395R1S1_9PSED</name>
<dbReference type="RefSeq" id="WP_118131502.1">
    <property type="nucleotide sequence ID" value="NZ_LMAZ01000005.1"/>
</dbReference>
<evidence type="ECO:0000313" key="1">
    <source>
        <dbReference type="EMBL" id="RGP53712.1"/>
    </source>
</evidence>
<dbReference type="OrthoDB" id="5342505at2"/>
<proteinExistence type="predicted"/>
<dbReference type="InterPro" id="IPR014955">
    <property type="entry name" value="DUF1826"/>
</dbReference>
<dbReference type="EMBL" id="LMAZ01000005">
    <property type="protein sequence ID" value="RGP53712.1"/>
    <property type="molecule type" value="Genomic_DNA"/>
</dbReference>
<dbReference type="Pfam" id="PF08856">
    <property type="entry name" value="DUF1826"/>
    <property type="match status" value="1"/>
</dbReference>
<organism evidence="1 2">
    <name type="scientific">Pseudomonas abyssi</name>
    <dbReference type="NCBI Taxonomy" id="170540"/>
    <lineage>
        <taxon>Bacteria</taxon>
        <taxon>Pseudomonadati</taxon>
        <taxon>Pseudomonadota</taxon>
        <taxon>Gammaproteobacteria</taxon>
        <taxon>Pseudomonadales</taxon>
        <taxon>Pseudomonadaceae</taxon>
        <taxon>Pseudomonas</taxon>
    </lineage>
</organism>
<protein>
    <recommendedName>
        <fullName evidence="3">DUF1826 domain-containing protein</fullName>
    </recommendedName>
</protein>
<sequence>MSTQTLLRERPALSHTGAHWATGADLGVLADVFDETVTIAIMQRQLDSAMRVSIAAQCAAQPWQLSWRGAPDTTLEQALIRSMPAPQQADAVVSDVRLLAEAMACLFDVDAVGIRMRLLDGAMCPRFHCDNLPVRLVTTYSGPGSEWVPEVALNRAGLGKPLPGKPELVRDIGAIRQLAAGDVCLLKGSGWVGNEERGIVHRSPAVAAGHTRLLLTIDPEFS</sequence>
<gene>
    <name evidence="1" type="ORF">ASB58_15210</name>
</gene>
<dbReference type="Proteomes" id="UP000265411">
    <property type="component" value="Unassembled WGS sequence"/>
</dbReference>
<evidence type="ECO:0000313" key="2">
    <source>
        <dbReference type="Proteomes" id="UP000265411"/>
    </source>
</evidence>
<accession>A0A395R1S1</accession>
<evidence type="ECO:0008006" key="3">
    <source>
        <dbReference type="Google" id="ProtNLM"/>
    </source>
</evidence>
<comment type="caution">
    <text evidence="1">The sequence shown here is derived from an EMBL/GenBank/DDBJ whole genome shotgun (WGS) entry which is preliminary data.</text>
</comment>